<feature type="domain" description="ABC3 transporter permease C-terminal" evidence="8">
    <location>
        <begin position="291"/>
        <end position="404"/>
    </location>
</feature>
<dbReference type="HOGENOM" id="CLU_000604_8_0_0"/>
<dbReference type="EMBL" id="CM001402">
    <property type="protein sequence ID" value="EHO40783.1"/>
    <property type="molecule type" value="Genomic_DNA"/>
</dbReference>
<sequence>MANINAFFSHISEYLIMAWQALVSHKLRSFLTTLGILIGVTTIISIWTTIEGLNQYVFGQLSNIGASTVYVQKYPWVIKGDFWKYRNRKPITYKEYQALMEHCTLAEHISPEIFAAKNIRYKSKKFENIFVIGTSEQYAFTANVAPEIGRFLTELDVYNNRYVCVLGREVADRLFDKENPLGKKIFIGDRKYLVVGVLERKGNFFGQSMDNFVIVPFGTFRRVYGGHRELRIALLTKPEKLENMKDQIRSILRRVRKIHPAKEDDFSINQQDMLTDLYKSLTTTLFAIVFVIGGISLVVGGIGIMNIMLVSVAERTREIGVRKAIGATRRNILSQFLFEAIVISSIGGLIGIVLGFIAGSLILAQMNLTGGVSLTSVLIGFGFSGFVGVTAGFYPAYKAARLNPIDSLRYE</sequence>
<gene>
    <name evidence="10" type="ORF">Cabys_3973</name>
    <name evidence="11" type="ORF">Calab_1155</name>
</gene>
<feature type="transmembrane region" description="Helical" evidence="7">
    <location>
        <begin position="376"/>
        <end position="397"/>
    </location>
</feature>
<comment type="similarity">
    <text evidence="6">Belongs to the ABC-4 integral membrane protein family.</text>
</comment>
<dbReference type="KEGG" id="caby:Cabys_3973"/>
<evidence type="ECO:0000256" key="7">
    <source>
        <dbReference type="SAM" id="Phobius"/>
    </source>
</evidence>
<feature type="transmembrane region" description="Helical" evidence="7">
    <location>
        <begin position="336"/>
        <end position="364"/>
    </location>
</feature>
<protein>
    <submittedName>
        <fullName evidence="10">Putative ABC transport system permease protein</fullName>
    </submittedName>
</protein>
<keyword evidence="12" id="KW-1185">Reference proteome</keyword>
<reference evidence="11 12" key="1">
    <citation type="submission" date="2011-09" db="EMBL/GenBank/DDBJ databases">
        <title>The permanent draft genome of Caldithrix abyssi DSM 13497.</title>
        <authorList>
            <consortium name="US DOE Joint Genome Institute (JGI-PGF)"/>
            <person name="Lucas S."/>
            <person name="Han J."/>
            <person name="Lapidus A."/>
            <person name="Bruce D."/>
            <person name="Goodwin L."/>
            <person name="Pitluck S."/>
            <person name="Peters L."/>
            <person name="Kyrpides N."/>
            <person name="Mavromatis K."/>
            <person name="Ivanova N."/>
            <person name="Mikhailova N."/>
            <person name="Chertkov O."/>
            <person name="Detter J.C."/>
            <person name="Tapia R."/>
            <person name="Han C."/>
            <person name="Land M."/>
            <person name="Hauser L."/>
            <person name="Markowitz V."/>
            <person name="Cheng J.-F."/>
            <person name="Hugenholtz P."/>
            <person name="Woyke T."/>
            <person name="Wu D."/>
            <person name="Spring S."/>
            <person name="Brambilla E."/>
            <person name="Klenk H.-P."/>
            <person name="Eisen J.A."/>
        </authorList>
    </citation>
    <scope>NUCLEOTIDE SEQUENCE [LARGE SCALE GENOMIC DNA]</scope>
    <source>
        <strain evidence="11 12">DSM 13497</strain>
    </source>
</reference>
<dbReference type="InParanoid" id="H1XX46"/>
<dbReference type="PANTHER" id="PTHR30572:SF4">
    <property type="entry name" value="ABC TRANSPORTER PERMEASE YTRF"/>
    <property type="match status" value="1"/>
</dbReference>
<dbReference type="Pfam" id="PF12704">
    <property type="entry name" value="MacB_PCD"/>
    <property type="match status" value="1"/>
</dbReference>
<name>H1XX46_CALAY</name>
<evidence type="ECO:0000256" key="5">
    <source>
        <dbReference type="ARBA" id="ARBA00023136"/>
    </source>
</evidence>
<dbReference type="OrthoDB" id="9770099at2"/>
<comment type="subcellular location">
    <subcellularLocation>
        <location evidence="1">Cell membrane</location>
        <topology evidence="1">Multi-pass membrane protein</topology>
    </subcellularLocation>
</comment>
<dbReference type="STRING" id="880073.Cabys_3973"/>
<dbReference type="RefSeq" id="WP_006927822.1">
    <property type="nucleotide sequence ID" value="NZ_CM001402.1"/>
</dbReference>
<feature type="transmembrane region" description="Helical" evidence="7">
    <location>
        <begin position="285"/>
        <end position="313"/>
    </location>
</feature>
<accession>H1XX46</accession>
<evidence type="ECO:0000259" key="9">
    <source>
        <dbReference type="Pfam" id="PF12704"/>
    </source>
</evidence>
<dbReference type="InterPro" id="IPR050250">
    <property type="entry name" value="Macrolide_Exporter_MacB"/>
</dbReference>
<evidence type="ECO:0000259" key="8">
    <source>
        <dbReference type="Pfam" id="PF02687"/>
    </source>
</evidence>
<evidence type="ECO:0000256" key="4">
    <source>
        <dbReference type="ARBA" id="ARBA00022989"/>
    </source>
</evidence>
<keyword evidence="3 7" id="KW-0812">Transmembrane</keyword>
<evidence type="ECO:0000256" key="2">
    <source>
        <dbReference type="ARBA" id="ARBA00022475"/>
    </source>
</evidence>
<keyword evidence="2" id="KW-1003">Cell membrane</keyword>
<feature type="domain" description="MacB-like periplasmic core" evidence="9">
    <location>
        <begin position="29"/>
        <end position="250"/>
    </location>
</feature>
<keyword evidence="5 7" id="KW-0472">Membrane</keyword>
<keyword evidence="4 7" id="KW-1133">Transmembrane helix</keyword>
<dbReference type="PANTHER" id="PTHR30572">
    <property type="entry name" value="MEMBRANE COMPONENT OF TRANSPORTER-RELATED"/>
    <property type="match status" value="1"/>
</dbReference>
<dbReference type="Proteomes" id="UP000004671">
    <property type="component" value="Chromosome"/>
</dbReference>
<proteinExistence type="inferred from homology"/>
<dbReference type="AlphaFoldDB" id="H1XX46"/>
<dbReference type="GO" id="GO:0022857">
    <property type="term" value="F:transmembrane transporter activity"/>
    <property type="evidence" value="ECO:0007669"/>
    <property type="project" value="TreeGrafter"/>
</dbReference>
<dbReference type="InterPro" id="IPR025857">
    <property type="entry name" value="MacB_PCD"/>
</dbReference>
<dbReference type="Pfam" id="PF02687">
    <property type="entry name" value="FtsX"/>
    <property type="match status" value="1"/>
</dbReference>
<dbReference type="eggNOG" id="COG0577">
    <property type="taxonomic scope" value="Bacteria"/>
</dbReference>
<dbReference type="EMBL" id="CP018099">
    <property type="protein sequence ID" value="APF20718.1"/>
    <property type="molecule type" value="Genomic_DNA"/>
</dbReference>
<evidence type="ECO:0000256" key="6">
    <source>
        <dbReference type="ARBA" id="ARBA00038076"/>
    </source>
</evidence>
<feature type="transmembrane region" description="Helical" evidence="7">
    <location>
        <begin position="30"/>
        <end position="50"/>
    </location>
</feature>
<evidence type="ECO:0000256" key="1">
    <source>
        <dbReference type="ARBA" id="ARBA00004651"/>
    </source>
</evidence>
<evidence type="ECO:0000313" key="11">
    <source>
        <dbReference type="EMBL" id="EHO40783.1"/>
    </source>
</evidence>
<reference evidence="10 13" key="2">
    <citation type="submission" date="2016-11" db="EMBL/GenBank/DDBJ databases">
        <title>Genomic analysis of Caldithrix abyssi and proposal of a novel bacterial phylum Caldithrichaeota.</title>
        <authorList>
            <person name="Kublanov I."/>
            <person name="Sigalova O."/>
            <person name="Gavrilov S."/>
            <person name="Lebedinsky A."/>
            <person name="Ivanova N."/>
            <person name="Daum C."/>
            <person name="Reddy T."/>
            <person name="Klenk H.P."/>
            <person name="Goker M."/>
            <person name="Reva O."/>
            <person name="Miroshnichenko M."/>
            <person name="Kyprides N."/>
            <person name="Woyke T."/>
            <person name="Gelfand M."/>
        </authorList>
    </citation>
    <scope>NUCLEOTIDE SEQUENCE [LARGE SCALE GENOMIC DNA]</scope>
    <source>
        <strain evidence="10 13">LF13</strain>
    </source>
</reference>
<dbReference type="GO" id="GO:0005886">
    <property type="term" value="C:plasma membrane"/>
    <property type="evidence" value="ECO:0007669"/>
    <property type="project" value="UniProtKB-SubCell"/>
</dbReference>
<dbReference type="Proteomes" id="UP000183868">
    <property type="component" value="Chromosome"/>
</dbReference>
<evidence type="ECO:0000313" key="10">
    <source>
        <dbReference type="EMBL" id="APF20718.1"/>
    </source>
</evidence>
<evidence type="ECO:0000256" key="3">
    <source>
        <dbReference type="ARBA" id="ARBA00022692"/>
    </source>
</evidence>
<evidence type="ECO:0000313" key="12">
    <source>
        <dbReference type="Proteomes" id="UP000004671"/>
    </source>
</evidence>
<dbReference type="PaxDb" id="880073-Calab_1155"/>
<organism evidence="11 12">
    <name type="scientific">Caldithrix abyssi DSM 13497</name>
    <dbReference type="NCBI Taxonomy" id="880073"/>
    <lineage>
        <taxon>Bacteria</taxon>
        <taxon>Pseudomonadati</taxon>
        <taxon>Calditrichota</taxon>
        <taxon>Calditrichia</taxon>
        <taxon>Calditrichales</taxon>
        <taxon>Calditrichaceae</taxon>
        <taxon>Caldithrix</taxon>
    </lineage>
</organism>
<evidence type="ECO:0000313" key="13">
    <source>
        <dbReference type="Proteomes" id="UP000183868"/>
    </source>
</evidence>
<dbReference type="InterPro" id="IPR003838">
    <property type="entry name" value="ABC3_permease_C"/>
</dbReference>